<dbReference type="EMBL" id="QLII01000001">
    <property type="protein sequence ID" value="RAI73490.1"/>
    <property type="molecule type" value="Genomic_DNA"/>
</dbReference>
<keyword evidence="1" id="KW-0812">Transmembrane</keyword>
<gene>
    <name evidence="2" type="ORF">HMF3257_01925</name>
</gene>
<organism evidence="2 3">
    <name type="scientific">Spirosoma telluris</name>
    <dbReference type="NCBI Taxonomy" id="2183553"/>
    <lineage>
        <taxon>Bacteria</taxon>
        <taxon>Pseudomonadati</taxon>
        <taxon>Bacteroidota</taxon>
        <taxon>Cytophagia</taxon>
        <taxon>Cytophagales</taxon>
        <taxon>Cytophagaceae</taxon>
        <taxon>Spirosoma</taxon>
    </lineage>
</organism>
<proteinExistence type="predicted"/>
<comment type="caution">
    <text evidence="2">The sequence shown here is derived from an EMBL/GenBank/DDBJ whole genome shotgun (WGS) entry which is preliminary data.</text>
</comment>
<feature type="transmembrane region" description="Helical" evidence="1">
    <location>
        <begin position="47"/>
        <end position="65"/>
    </location>
</feature>
<evidence type="ECO:0000313" key="2">
    <source>
        <dbReference type="EMBL" id="RAI73490.1"/>
    </source>
</evidence>
<evidence type="ECO:0000313" key="3">
    <source>
        <dbReference type="Proteomes" id="UP000249016"/>
    </source>
</evidence>
<dbReference type="OrthoDB" id="954056at2"/>
<name>A0A327NDX3_9BACT</name>
<sequence length="202" mass="23026">MELTDRWKAMNWQTSEFSYTKVDLLAELKKESKSDITKLLNAYKRQYVLMLALTVITPLFALLNVDEPEYVFSIGMIWSYCLILSGFLTLKYARFQRPDLSLRTAEAIRASLVFVRAINTFQCNFVAFYTPVVFLGSLLATLTYGGKRLATIVNDPFSITVIVISTTLIIWAGKAIKRFMASRQCVALMAKLEEHLNTLEQP</sequence>
<dbReference type="RefSeq" id="WP_111340369.1">
    <property type="nucleotide sequence ID" value="NZ_QLII01000001.1"/>
</dbReference>
<feature type="transmembrane region" description="Helical" evidence="1">
    <location>
        <begin position="71"/>
        <end position="93"/>
    </location>
</feature>
<protein>
    <submittedName>
        <fullName evidence="2">Uncharacterized protein</fullName>
    </submittedName>
</protein>
<accession>A0A327NDX3</accession>
<dbReference type="Proteomes" id="UP000249016">
    <property type="component" value="Unassembled WGS sequence"/>
</dbReference>
<keyword evidence="1" id="KW-0472">Membrane</keyword>
<dbReference type="AlphaFoldDB" id="A0A327NDX3"/>
<feature type="transmembrane region" description="Helical" evidence="1">
    <location>
        <begin position="156"/>
        <end position="173"/>
    </location>
</feature>
<keyword evidence="1" id="KW-1133">Transmembrane helix</keyword>
<reference evidence="2 3" key="1">
    <citation type="submission" date="2018-06" db="EMBL/GenBank/DDBJ databases">
        <title>Spirosoma sp. HMF3257 Genome sequencing and assembly.</title>
        <authorList>
            <person name="Kang H."/>
            <person name="Cha I."/>
            <person name="Kim H."/>
            <person name="Kang J."/>
            <person name="Joh K."/>
        </authorList>
    </citation>
    <scope>NUCLEOTIDE SEQUENCE [LARGE SCALE GENOMIC DNA]</scope>
    <source>
        <strain evidence="2 3">HMF3257</strain>
    </source>
</reference>
<evidence type="ECO:0000256" key="1">
    <source>
        <dbReference type="SAM" id="Phobius"/>
    </source>
</evidence>
<keyword evidence="3" id="KW-1185">Reference proteome</keyword>